<dbReference type="EMBL" id="FZPC01000080">
    <property type="protein sequence ID" value="SNT57378.1"/>
    <property type="molecule type" value="Genomic_DNA"/>
</dbReference>
<proteinExistence type="predicted"/>
<keyword evidence="2" id="KW-1185">Reference proteome</keyword>
<comment type="caution">
    <text evidence="1">The sequence shown here is derived from an EMBL/GenBank/DDBJ whole genome shotgun (WGS) entry which is preliminary data.</text>
</comment>
<dbReference type="RefSeq" id="WP_089394944.1">
    <property type="nucleotide sequence ID" value="NZ_FZPC01000080.1"/>
</dbReference>
<evidence type="ECO:0000313" key="1">
    <source>
        <dbReference type="EMBL" id="SNT57378.1"/>
    </source>
</evidence>
<protein>
    <submittedName>
        <fullName evidence="1">Uncharacterized protein</fullName>
    </submittedName>
</protein>
<evidence type="ECO:0000313" key="2">
    <source>
        <dbReference type="Proteomes" id="UP000198309"/>
    </source>
</evidence>
<name>A0ABY1T4D2_9PSED</name>
<reference evidence="1 2" key="1">
    <citation type="submission" date="2017-06" db="EMBL/GenBank/DDBJ databases">
        <authorList>
            <person name="Varghese N."/>
            <person name="Submissions S."/>
        </authorList>
    </citation>
    <scope>NUCLEOTIDE SEQUENCE [LARGE SCALE GENOMIC DNA]</scope>
    <source>
        <strain evidence="1 2">RLD-1</strain>
    </source>
</reference>
<sequence>MDDQQLIARPKRFSGRLAFGTKDTNTLFKVAAFRPEDEDGATIPGVTIEIVLRTGVAADRCKYTFTMFHLSNQKQRRVYQLEVVPQDKRSHNGPPRLYGPHEHYGDDGDVRPVQNDLCCTDYKLWLELFCSRICLTLETELPYPFGDDHGM</sequence>
<accession>A0ABY1T4D2</accession>
<organism evidence="1 2">
    <name type="scientific">Pseudomonas delhiensis</name>
    <dbReference type="NCBI Taxonomy" id="366289"/>
    <lineage>
        <taxon>Bacteria</taxon>
        <taxon>Pseudomonadati</taxon>
        <taxon>Pseudomonadota</taxon>
        <taxon>Gammaproteobacteria</taxon>
        <taxon>Pseudomonadales</taxon>
        <taxon>Pseudomonadaceae</taxon>
        <taxon>Pseudomonas</taxon>
    </lineage>
</organism>
<dbReference type="Proteomes" id="UP000198309">
    <property type="component" value="Unassembled WGS sequence"/>
</dbReference>
<gene>
    <name evidence="1" type="ORF">SAMN06295949_1801</name>
</gene>